<dbReference type="Proteomes" id="UP000738325">
    <property type="component" value="Unassembled WGS sequence"/>
</dbReference>
<feature type="non-terminal residue" evidence="2">
    <location>
        <position position="119"/>
    </location>
</feature>
<dbReference type="AlphaFoldDB" id="A0A9P6R4T8"/>
<reference evidence="2" key="1">
    <citation type="journal article" date="2020" name="Fungal Divers.">
        <title>Resolving the Mortierellaceae phylogeny through synthesis of multi-gene phylogenetics and phylogenomics.</title>
        <authorList>
            <person name="Vandepol N."/>
            <person name="Liber J."/>
            <person name="Desiro A."/>
            <person name="Na H."/>
            <person name="Kennedy M."/>
            <person name="Barry K."/>
            <person name="Grigoriev I.V."/>
            <person name="Miller A.N."/>
            <person name="O'Donnell K."/>
            <person name="Stajich J.E."/>
            <person name="Bonito G."/>
        </authorList>
    </citation>
    <scope>NUCLEOTIDE SEQUENCE</scope>
    <source>
        <strain evidence="2">REB-010B</strain>
    </source>
</reference>
<feature type="region of interest" description="Disordered" evidence="1">
    <location>
        <begin position="81"/>
        <end position="102"/>
    </location>
</feature>
<sequence length="119" mass="12298">MTNACRRHQLIASKSVGAIVYGNLQDATFQLPNDSAQAPDLEPFSSPQITNVSDAASVTIDTTATTAAAAVAVAALDPPQRELLPAPPLHSGQSEDTNRGAALPRAKIISSIASFLSLC</sequence>
<accession>A0A9P6R4T8</accession>
<proteinExistence type="predicted"/>
<gene>
    <name evidence="2" type="ORF">BGZ99_010375</name>
</gene>
<name>A0A9P6R4T8_9FUNG</name>
<evidence type="ECO:0000313" key="2">
    <source>
        <dbReference type="EMBL" id="KAG0311104.1"/>
    </source>
</evidence>
<dbReference type="EMBL" id="JAAAIP010000969">
    <property type="protein sequence ID" value="KAG0311104.1"/>
    <property type="molecule type" value="Genomic_DNA"/>
</dbReference>
<evidence type="ECO:0000256" key="1">
    <source>
        <dbReference type="SAM" id="MobiDB-lite"/>
    </source>
</evidence>
<evidence type="ECO:0000313" key="3">
    <source>
        <dbReference type="Proteomes" id="UP000738325"/>
    </source>
</evidence>
<protein>
    <submittedName>
        <fullName evidence="2">Uncharacterized protein</fullName>
    </submittedName>
</protein>
<organism evidence="2 3">
    <name type="scientific">Dissophora globulifera</name>
    <dbReference type="NCBI Taxonomy" id="979702"/>
    <lineage>
        <taxon>Eukaryota</taxon>
        <taxon>Fungi</taxon>
        <taxon>Fungi incertae sedis</taxon>
        <taxon>Mucoromycota</taxon>
        <taxon>Mortierellomycotina</taxon>
        <taxon>Mortierellomycetes</taxon>
        <taxon>Mortierellales</taxon>
        <taxon>Mortierellaceae</taxon>
        <taxon>Dissophora</taxon>
    </lineage>
</organism>
<keyword evidence="3" id="KW-1185">Reference proteome</keyword>
<comment type="caution">
    <text evidence="2">The sequence shown here is derived from an EMBL/GenBank/DDBJ whole genome shotgun (WGS) entry which is preliminary data.</text>
</comment>